<dbReference type="PRINTS" id="PR00455">
    <property type="entry name" value="HTHTETR"/>
</dbReference>
<dbReference type="Pfam" id="PF00440">
    <property type="entry name" value="TetR_N"/>
    <property type="match status" value="1"/>
</dbReference>
<dbReference type="PANTHER" id="PTHR30055:SF234">
    <property type="entry name" value="HTH-TYPE TRANSCRIPTIONAL REGULATOR BETI"/>
    <property type="match status" value="1"/>
</dbReference>
<dbReference type="InterPro" id="IPR049484">
    <property type="entry name" value="Rv0078-like_C"/>
</dbReference>
<protein>
    <submittedName>
        <fullName evidence="6">TetR/AcrR family transcriptional regulator</fullName>
    </submittedName>
</protein>
<dbReference type="SUPFAM" id="SSF46689">
    <property type="entry name" value="Homeodomain-like"/>
    <property type="match status" value="1"/>
</dbReference>
<name>A0ABN3PKF0_9ACTN</name>
<evidence type="ECO:0000313" key="6">
    <source>
        <dbReference type="EMBL" id="GAA2590730.1"/>
    </source>
</evidence>
<gene>
    <name evidence="6" type="ORF">GCM10010411_24580</name>
</gene>
<organism evidence="6 7">
    <name type="scientific">Actinomadura fulvescens</name>
    <dbReference type="NCBI Taxonomy" id="46160"/>
    <lineage>
        <taxon>Bacteria</taxon>
        <taxon>Bacillati</taxon>
        <taxon>Actinomycetota</taxon>
        <taxon>Actinomycetes</taxon>
        <taxon>Streptosporangiales</taxon>
        <taxon>Thermomonosporaceae</taxon>
        <taxon>Actinomadura</taxon>
    </lineage>
</organism>
<keyword evidence="1" id="KW-0805">Transcription regulation</keyword>
<dbReference type="InterPro" id="IPR001647">
    <property type="entry name" value="HTH_TetR"/>
</dbReference>
<keyword evidence="2 4" id="KW-0238">DNA-binding</keyword>
<reference evidence="6 7" key="1">
    <citation type="journal article" date="2019" name="Int. J. Syst. Evol. Microbiol.">
        <title>The Global Catalogue of Microorganisms (GCM) 10K type strain sequencing project: providing services to taxonomists for standard genome sequencing and annotation.</title>
        <authorList>
            <consortium name="The Broad Institute Genomics Platform"/>
            <consortium name="The Broad Institute Genome Sequencing Center for Infectious Disease"/>
            <person name="Wu L."/>
            <person name="Ma J."/>
        </authorList>
    </citation>
    <scope>NUCLEOTIDE SEQUENCE [LARGE SCALE GENOMIC DNA]</scope>
    <source>
        <strain evidence="6 7">JCM 6833</strain>
    </source>
</reference>
<dbReference type="PANTHER" id="PTHR30055">
    <property type="entry name" value="HTH-TYPE TRANSCRIPTIONAL REGULATOR RUTR"/>
    <property type="match status" value="1"/>
</dbReference>
<evidence type="ECO:0000256" key="1">
    <source>
        <dbReference type="ARBA" id="ARBA00023015"/>
    </source>
</evidence>
<comment type="caution">
    <text evidence="6">The sequence shown here is derived from an EMBL/GenBank/DDBJ whole genome shotgun (WGS) entry which is preliminary data.</text>
</comment>
<feature type="domain" description="HTH tetR-type" evidence="5">
    <location>
        <begin position="13"/>
        <end position="73"/>
    </location>
</feature>
<dbReference type="InterPro" id="IPR009057">
    <property type="entry name" value="Homeodomain-like_sf"/>
</dbReference>
<evidence type="ECO:0000256" key="2">
    <source>
        <dbReference type="ARBA" id="ARBA00023125"/>
    </source>
</evidence>
<evidence type="ECO:0000256" key="4">
    <source>
        <dbReference type="PROSITE-ProRule" id="PRU00335"/>
    </source>
</evidence>
<dbReference type="EMBL" id="BAAATD010000003">
    <property type="protein sequence ID" value="GAA2590730.1"/>
    <property type="molecule type" value="Genomic_DNA"/>
</dbReference>
<dbReference type="InterPro" id="IPR050109">
    <property type="entry name" value="HTH-type_TetR-like_transc_reg"/>
</dbReference>
<evidence type="ECO:0000313" key="7">
    <source>
        <dbReference type="Proteomes" id="UP001501509"/>
    </source>
</evidence>
<dbReference type="Gene3D" id="1.10.357.10">
    <property type="entry name" value="Tetracycline Repressor, domain 2"/>
    <property type="match status" value="1"/>
</dbReference>
<dbReference type="Proteomes" id="UP001501509">
    <property type="component" value="Unassembled WGS sequence"/>
</dbReference>
<proteinExistence type="predicted"/>
<dbReference type="Pfam" id="PF21351">
    <property type="entry name" value="TetR_C_41"/>
    <property type="match status" value="1"/>
</dbReference>
<keyword evidence="7" id="KW-1185">Reference proteome</keyword>
<dbReference type="PROSITE" id="PS50977">
    <property type="entry name" value="HTH_TETR_2"/>
    <property type="match status" value="1"/>
</dbReference>
<accession>A0ABN3PKF0</accession>
<feature type="DNA-binding region" description="H-T-H motif" evidence="4">
    <location>
        <begin position="36"/>
        <end position="55"/>
    </location>
</feature>
<evidence type="ECO:0000256" key="3">
    <source>
        <dbReference type="ARBA" id="ARBA00023163"/>
    </source>
</evidence>
<evidence type="ECO:0000259" key="5">
    <source>
        <dbReference type="PROSITE" id="PS50977"/>
    </source>
</evidence>
<keyword evidence="3" id="KW-0804">Transcription</keyword>
<sequence>MTAVGRTHAERSRATRTALITAGRGLFGERGYADVGTEEIVRTAGVSRGALYHQFSDKRALFDAVVEEVEAEVTRRVVEDALTGPADPADALRAGARAFLDACAVPEVERILLLDAPGVLGWERWREIGARHGLGVIETALQTAIDAGALRPQAVRPLAHLVLGALDEAAMVVARAADRDAAREEMLAALEGLLFS</sequence>